<comment type="caution">
    <text evidence="2">The sequence shown here is derived from an EMBL/GenBank/DDBJ whole genome shotgun (WGS) entry which is preliminary data.</text>
</comment>
<evidence type="ECO:0000256" key="1">
    <source>
        <dbReference type="SAM" id="SignalP"/>
    </source>
</evidence>
<dbReference type="Proteomes" id="UP001497382">
    <property type="component" value="Unassembled WGS sequence"/>
</dbReference>
<feature type="signal peptide" evidence="1">
    <location>
        <begin position="1"/>
        <end position="20"/>
    </location>
</feature>
<sequence>MNSVILSVFVGILLVACVQSQSNTECNLKCRNNEYCYRREFARFAVECCRRYQRKGAICDDGRLRCNPEQECKPRRQFSIFRFCQDKTQTTSESTTMTMTMPTTPTMMTTDTPTASTDMSSISTDISTLSTDIPTDMSTDMSTDIFTEATDETTTQ</sequence>
<organism evidence="2 3">
    <name type="scientific">Larinioides sclopetarius</name>
    <dbReference type="NCBI Taxonomy" id="280406"/>
    <lineage>
        <taxon>Eukaryota</taxon>
        <taxon>Metazoa</taxon>
        <taxon>Ecdysozoa</taxon>
        <taxon>Arthropoda</taxon>
        <taxon>Chelicerata</taxon>
        <taxon>Arachnida</taxon>
        <taxon>Araneae</taxon>
        <taxon>Araneomorphae</taxon>
        <taxon>Entelegynae</taxon>
        <taxon>Araneoidea</taxon>
        <taxon>Araneidae</taxon>
        <taxon>Larinioides</taxon>
    </lineage>
</organism>
<evidence type="ECO:0000313" key="3">
    <source>
        <dbReference type="Proteomes" id="UP001497382"/>
    </source>
</evidence>
<name>A0AAV1ZFD5_9ARAC</name>
<gene>
    <name evidence="2" type="ORF">LARSCL_LOCUS4498</name>
</gene>
<dbReference type="EMBL" id="CAXIEN010000037">
    <property type="protein sequence ID" value="CAL1268985.1"/>
    <property type="molecule type" value="Genomic_DNA"/>
</dbReference>
<keyword evidence="3" id="KW-1185">Reference proteome</keyword>
<keyword evidence="1" id="KW-0732">Signal</keyword>
<dbReference type="AlphaFoldDB" id="A0AAV1ZFD5"/>
<proteinExistence type="predicted"/>
<protein>
    <submittedName>
        <fullName evidence="2">Uncharacterized protein</fullName>
    </submittedName>
</protein>
<reference evidence="2 3" key="1">
    <citation type="submission" date="2024-04" db="EMBL/GenBank/DDBJ databases">
        <authorList>
            <person name="Rising A."/>
            <person name="Reimegard J."/>
            <person name="Sonavane S."/>
            <person name="Akerstrom W."/>
            <person name="Nylinder S."/>
            <person name="Hedman E."/>
            <person name="Kallberg Y."/>
        </authorList>
    </citation>
    <scope>NUCLEOTIDE SEQUENCE [LARGE SCALE GENOMIC DNA]</scope>
</reference>
<feature type="chain" id="PRO_5043550511" evidence="1">
    <location>
        <begin position="21"/>
        <end position="156"/>
    </location>
</feature>
<accession>A0AAV1ZFD5</accession>
<evidence type="ECO:0000313" key="2">
    <source>
        <dbReference type="EMBL" id="CAL1268985.1"/>
    </source>
</evidence>